<dbReference type="EMBL" id="CP012357">
    <property type="protein sequence ID" value="AKX34066.1"/>
    <property type="molecule type" value="Genomic_DNA"/>
</dbReference>
<evidence type="ECO:0008006" key="4">
    <source>
        <dbReference type="Google" id="ProtNLM"/>
    </source>
</evidence>
<dbReference type="AlphaFoldDB" id="A0A0K1W1K6"/>
<keyword evidence="1" id="KW-1133">Transmembrane helix</keyword>
<keyword evidence="1" id="KW-0812">Transmembrane</keyword>
<sequence>MNSGKLIILSSSAFIALVGFIELLITLFLGGKLSVVIPLVIGGLLIITAAMVNILFCFRQVVKIKASLILSFVYTIVVLILFITYPLVVDFSMNTIYVYSTILVFTIIFFTVLVITNFSERIKGLEY</sequence>
<accession>A0A0K1W1K6</accession>
<dbReference type="RefSeq" id="WP_075058160.1">
    <property type="nucleotide sequence ID" value="NZ_CP012357.1"/>
</dbReference>
<feature type="transmembrane region" description="Helical" evidence="1">
    <location>
        <begin position="68"/>
        <end position="89"/>
    </location>
</feature>
<keyword evidence="1" id="KW-0472">Membrane</keyword>
<name>A0A0K1W1K6_9MOLU</name>
<feature type="transmembrane region" description="Helical" evidence="1">
    <location>
        <begin position="7"/>
        <end position="29"/>
    </location>
</feature>
<dbReference type="PATRIC" id="fig|216942.3.peg.416"/>
<reference evidence="2 3" key="1">
    <citation type="journal article" date="2015" name="Genome Announc.">
        <title>Complete Genome Sequence of Spiroplasma litorale TN-1T (DSM 21781), a Bacterium Isolated from a Green-Eyed Horsefly (Tabanus nigrovittatus).</title>
        <authorList>
            <person name="Lo W.S."/>
            <person name="Lai Y.C."/>
            <person name="Lien Y.W."/>
            <person name="Wang T.H."/>
            <person name="Kuo C.H."/>
        </authorList>
    </citation>
    <scope>NUCLEOTIDE SEQUENCE [LARGE SCALE GENOMIC DNA]</scope>
    <source>
        <strain evidence="2 3">TN-1</strain>
    </source>
</reference>
<organism evidence="2 3">
    <name type="scientific">Spiroplasma litorale</name>
    <dbReference type="NCBI Taxonomy" id="216942"/>
    <lineage>
        <taxon>Bacteria</taxon>
        <taxon>Bacillati</taxon>
        <taxon>Mycoplasmatota</taxon>
        <taxon>Mollicutes</taxon>
        <taxon>Entomoplasmatales</taxon>
        <taxon>Spiroplasmataceae</taxon>
        <taxon>Spiroplasma</taxon>
    </lineage>
</organism>
<dbReference type="KEGG" id="sll:SLITO_v1c04130"/>
<evidence type="ECO:0000256" key="1">
    <source>
        <dbReference type="SAM" id="Phobius"/>
    </source>
</evidence>
<gene>
    <name evidence="2" type="ORF">SLITO_v1c04130</name>
</gene>
<feature type="transmembrane region" description="Helical" evidence="1">
    <location>
        <begin position="35"/>
        <end position="56"/>
    </location>
</feature>
<dbReference type="Proteomes" id="UP000067476">
    <property type="component" value="Chromosome"/>
</dbReference>
<proteinExistence type="predicted"/>
<keyword evidence="3" id="KW-1185">Reference proteome</keyword>
<evidence type="ECO:0000313" key="3">
    <source>
        <dbReference type="Proteomes" id="UP000067476"/>
    </source>
</evidence>
<protein>
    <recommendedName>
        <fullName evidence="4">Transmembrane protein</fullName>
    </recommendedName>
</protein>
<evidence type="ECO:0000313" key="2">
    <source>
        <dbReference type="EMBL" id="AKX34066.1"/>
    </source>
</evidence>
<dbReference type="STRING" id="216942.SLITO_v1c04130"/>
<feature type="transmembrane region" description="Helical" evidence="1">
    <location>
        <begin position="95"/>
        <end position="115"/>
    </location>
</feature>
<dbReference type="OrthoDB" id="389905at2"/>